<feature type="transmembrane region" description="Helical" evidence="7">
    <location>
        <begin position="178"/>
        <end position="198"/>
    </location>
</feature>
<feature type="transmembrane region" description="Helical" evidence="7">
    <location>
        <begin position="267"/>
        <end position="287"/>
    </location>
</feature>
<feature type="transmembrane region" description="Helical" evidence="7">
    <location>
        <begin position="97"/>
        <end position="116"/>
    </location>
</feature>
<comment type="similarity">
    <text evidence="2">Belongs to the EamA transporter family.</text>
</comment>
<comment type="caution">
    <text evidence="9">The sequence shown here is derived from an EMBL/GenBank/DDBJ whole genome shotgun (WGS) entry which is preliminary data.</text>
</comment>
<keyword evidence="5 7" id="KW-1133">Transmembrane helix</keyword>
<keyword evidence="3" id="KW-1003">Cell membrane</keyword>
<name>A0ABQ2KC70_9MICO</name>
<keyword evidence="10" id="KW-1185">Reference proteome</keyword>
<evidence type="ECO:0000256" key="2">
    <source>
        <dbReference type="ARBA" id="ARBA00007362"/>
    </source>
</evidence>
<dbReference type="InterPro" id="IPR000620">
    <property type="entry name" value="EamA_dom"/>
</dbReference>
<evidence type="ECO:0000256" key="4">
    <source>
        <dbReference type="ARBA" id="ARBA00022692"/>
    </source>
</evidence>
<evidence type="ECO:0000259" key="8">
    <source>
        <dbReference type="Pfam" id="PF00892"/>
    </source>
</evidence>
<sequence length="304" mass="30594">MPRIPRLSPGGMVVGVLLVVCAISSVQLGGSIAKTVFDRIDPAGLTLLRLVFAAAVMLLVARPRIRSWDAGAWRAVLALGVTLAGMNLLFYLSLPRIPIALAVTLELIGPLVLALVQSRRLVDVAWVGLAAIGVGVIGAQAVGGDLDPVGVLLALGAGGFWALYILSSAAVGQRVPGMGGLAGALVVAAVVVAPFGAAGAISSTLADPSVLLPAFGIAMLSSAIAYGLELLALRRVPTRVFGILMAMEPAAAGIFGLLVLGEALGGLDLLALALVIAASVGVALSAARARREPPPTTGQLPPLP</sequence>
<organism evidence="9 10">
    <name type="scientific">Agrococcus terreus</name>
    <dbReference type="NCBI Taxonomy" id="574649"/>
    <lineage>
        <taxon>Bacteria</taxon>
        <taxon>Bacillati</taxon>
        <taxon>Actinomycetota</taxon>
        <taxon>Actinomycetes</taxon>
        <taxon>Micrococcales</taxon>
        <taxon>Microbacteriaceae</taxon>
        <taxon>Agrococcus</taxon>
    </lineage>
</organism>
<evidence type="ECO:0000256" key="7">
    <source>
        <dbReference type="SAM" id="Phobius"/>
    </source>
</evidence>
<dbReference type="InterPro" id="IPR037185">
    <property type="entry name" value="EmrE-like"/>
</dbReference>
<dbReference type="Pfam" id="PF00892">
    <property type="entry name" value="EamA"/>
    <property type="match status" value="1"/>
</dbReference>
<dbReference type="PANTHER" id="PTHR42920">
    <property type="entry name" value="OS03G0707200 PROTEIN-RELATED"/>
    <property type="match status" value="1"/>
</dbReference>
<dbReference type="PANTHER" id="PTHR42920:SF5">
    <property type="entry name" value="EAMA DOMAIN-CONTAINING PROTEIN"/>
    <property type="match status" value="1"/>
</dbReference>
<accession>A0ABQ2KC70</accession>
<feature type="transmembrane region" description="Helical" evidence="7">
    <location>
        <begin position="123"/>
        <end position="143"/>
    </location>
</feature>
<gene>
    <name evidence="9" type="ORF">GCM10010968_04000</name>
</gene>
<dbReference type="Proteomes" id="UP000626982">
    <property type="component" value="Unassembled WGS sequence"/>
</dbReference>
<evidence type="ECO:0000256" key="6">
    <source>
        <dbReference type="ARBA" id="ARBA00023136"/>
    </source>
</evidence>
<dbReference type="EMBL" id="BMLM01000001">
    <property type="protein sequence ID" value="GGN78341.1"/>
    <property type="molecule type" value="Genomic_DNA"/>
</dbReference>
<protein>
    <recommendedName>
        <fullName evidence="8">EamA domain-containing protein</fullName>
    </recommendedName>
</protein>
<evidence type="ECO:0000256" key="5">
    <source>
        <dbReference type="ARBA" id="ARBA00022989"/>
    </source>
</evidence>
<feature type="transmembrane region" description="Helical" evidence="7">
    <location>
        <begin position="72"/>
        <end position="91"/>
    </location>
</feature>
<dbReference type="InterPro" id="IPR051258">
    <property type="entry name" value="Diverse_Substrate_Transporter"/>
</dbReference>
<feature type="transmembrane region" description="Helical" evidence="7">
    <location>
        <begin position="43"/>
        <end position="60"/>
    </location>
</feature>
<feature type="domain" description="EamA" evidence="8">
    <location>
        <begin position="150"/>
        <end position="282"/>
    </location>
</feature>
<feature type="transmembrane region" description="Helical" evidence="7">
    <location>
        <begin position="210"/>
        <end position="228"/>
    </location>
</feature>
<proteinExistence type="inferred from homology"/>
<keyword evidence="6 7" id="KW-0472">Membrane</keyword>
<evidence type="ECO:0000313" key="9">
    <source>
        <dbReference type="EMBL" id="GGN78341.1"/>
    </source>
</evidence>
<dbReference type="SUPFAM" id="SSF103481">
    <property type="entry name" value="Multidrug resistance efflux transporter EmrE"/>
    <property type="match status" value="2"/>
</dbReference>
<reference evidence="10" key="1">
    <citation type="journal article" date="2019" name="Int. J. Syst. Evol. Microbiol.">
        <title>The Global Catalogue of Microorganisms (GCM) 10K type strain sequencing project: providing services to taxonomists for standard genome sequencing and annotation.</title>
        <authorList>
            <consortium name="The Broad Institute Genomics Platform"/>
            <consortium name="The Broad Institute Genome Sequencing Center for Infectious Disease"/>
            <person name="Wu L."/>
            <person name="Ma J."/>
        </authorList>
    </citation>
    <scope>NUCLEOTIDE SEQUENCE [LARGE SCALE GENOMIC DNA]</scope>
    <source>
        <strain evidence="10">CGMCC 1.6960</strain>
    </source>
</reference>
<keyword evidence="4 7" id="KW-0812">Transmembrane</keyword>
<feature type="transmembrane region" description="Helical" evidence="7">
    <location>
        <begin position="149"/>
        <end position="166"/>
    </location>
</feature>
<feature type="transmembrane region" description="Helical" evidence="7">
    <location>
        <begin position="240"/>
        <end position="261"/>
    </location>
</feature>
<dbReference type="RefSeq" id="WP_229679448.1">
    <property type="nucleotide sequence ID" value="NZ_BAABBD010000001.1"/>
</dbReference>
<comment type="subcellular location">
    <subcellularLocation>
        <location evidence="1">Cell membrane</location>
        <topology evidence="1">Multi-pass membrane protein</topology>
    </subcellularLocation>
</comment>
<evidence type="ECO:0000256" key="3">
    <source>
        <dbReference type="ARBA" id="ARBA00022475"/>
    </source>
</evidence>
<evidence type="ECO:0000313" key="10">
    <source>
        <dbReference type="Proteomes" id="UP000626982"/>
    </source>
</evidence>
<evidence type="ECO:0000256" key="1">
    <source>
        <dbReference type="ARBA" id="ARBA00004651"/>
    </source>
</evidence>